<feature type="domain" description="Thiamine-binding protein" evidence="3">
    <location>
        <begin position="4"/>
        <end position="96"/>
    </location>
</feature>
<reference evidence="4" key="1">
    <citation type="submission" date="2021-03" db="EMBL/GenBank/DDBJ databases">
        <title>Antimicrobial resistance genes in bacteria isolated from Japanese honey, and their potential for conferring macrolide and lincosamide resistance in the American foulbrood pathogen Paenibacillus larvae.</title>
        <authorList>
            <person name="Okamoto M."/>
            <person name="Kumagai M."/>
            <person name="Kanamori H."/>
            <person name="Takamatsu D."/>
        </authorList>
    </citation>
    <scope>NUCLEOTIDE SEQUENCE</scope>
    <source>
        <strain evidence="4">J41TS4</strain>
    </source>
</reference>
<feature type="compositionally biased region" description="Basic and acidic residues" evidence="2">
    <location>
        <begin position="94"/>
        <end position="103"/>
    </location>
</feature>
<accession>A0A919Y343</accession>
<dbReference type="PANTHER" id="PTHR33777:SF1">
    <property type="entry name" value="UPF0045 PROTEIN ECM15"/>
    <property type="match status" value="1"/>
</dbReference>
<dbReference type="AlphaFoldDB" id="A0A919Y343"/>
<proteinExistence type="inferred from homology"/>
<evidence type="ECO:0000313" key="5">
    <source>
        <dbReference type="Proteomes" id="UP000678895"/>
    </source>
</evidence>
<dbReference type="Pfam" id="PF01910">
    <property type="entry name" value="Thiamine_BP"/>
    <property type="match status" value="1"/>
</dbReference>
<comment type="similarity">
    <text evidence="1">Belongs to the UPF0045 family.</text>
</comment>
<feature type="region of interest" description="Disordered" evidence="2">
    <location>
        <begin position="76"/>
        <end position="103"/>
    </location>
</feature>
<evidence type="ECO:0000259" key="3">
    <source>
        <dbReference type="Pfam" id="PF01910"/>
    </source>
</evidence>
<evidence type="ECO:0000313" key="4">
    <source>
        <dbReference type="EMBL" id="GIO44016.1"/>
    </source>
</evidence>
<gene>
    <name evidence="4" type="ORF">J41TS4_37740</name>
</gene>
<comment type="caution">
    <text evidence="4">The sequence shown here is derived from an EMBL/GenBank/DDBJ whole genome shotgun (WGS) entry which is preliminary data.</text>
</comment>
<protein>
    <recommendedName>
        <fullName evidence="3">Thiamine-binding protein domain-containing protein</fullName>
    </recommendedName>
</protein>
<dbReference type="InterPro" id="IPR029756">
    <property type="entry name" value="MTH1187/YkoF-like"/>
</dbReference>
<dbReference type="PANTHER" id="PTHR33777">
    <property type="entry name" value="UPF0045 PROTEIN ECM15"/>
    <property type="match status" value="1"/>
</dbReference>
<sequence length="103" mass="10961">MAIAEVTVIPIGTGSTSLSSYVADLQKVLEQQPGITFTLTSMSTIIEGSLDDIFSAVRAIHEAPFHSGAQRVSTSLKIDDRRDKAGSSAQKLRSVQEKLGELG</sequence>
<dbReference type="NCBIfam" id="TIGR00106">
    <property type="entry name" value="MTH1187 family thiamine-binding protein"/>
    <property type="match status" value="1"/>
</dbReference>
<organism evidence="4 5">
    <name type="scientific">Paenibacillus apis</name>
    <dbReference type="NCBI Taxonomy" id="1792174"/>
    <lineage>
        <taxon>Bacteria</taxon>
        <taxon>Bacillati</taxon>
        <taxon>Bacillota</taxon>
        <taxon>Bacilli</taxon>
        <taxon>Bacillales</taxon>
        <taxon>Paenibacillaceae</taxon>
        <taxon>Paenibacillus</taxon>
    </lineage>
</organism>
<dbReference type="Gene3D" id="3.30.70.930">
    <property type="match status" value="1"/>
</dbReference>
<dbReference type="InterPro" id="IPR051614">
    <property type="entry name" value="UPF0045_domain"/>
</dbReference>
<evidence type="ECO:0000256" key="1">
    <source>
        <dbReference type="ARBA" id="ARBA00010272"/>
    </source>
</evidence>
<dbReference type="InterPro" id="IPR002767">
    <property type="entry name" value="Thiamine_BP"/>
</dbReference>
<dbReference type="Proteomes" id="UP000678895">
    <property type="component" value="Unassembled WGS sequence"/>
</dbReference>
<keyword evidence="5" id="KW-1185">Reference proteome</keyword>
<evidence type="ECO:0000256" key="2">
    <source>
        <dbReference type="SAM" id="MobiDB-lite"/>
    </source>
</evidence>
<dbReference type="SUPFAM" id="SSF89957">
    <property type="entry name" value="MTH1187/YkoF-like"/>
    <property type="match status" value="1"/>
</dbReference>
<dbReference type="GO" id="GO:0005829">
    <property type="term" value="C:cytosol"/>
    <property type="evidence" value="ECO:0007669"/>
    <property type="project" value="TreeGrafter"/>
</dbReference>
<dbReference type="RefSeq" id="WP_044480293.1">
    <property type="nucleotide sequence ID" value="NZ_BORS01000014.1"/>
</dbReference>
<dbReference type="EMBL" id="BORS01000014">
    <property type="protein sequence ID" value="GIO44016.1"/>
    <property type="molecule type" value="Genomic_DNA"/>
</dbReference>
<name>A0A919Y343_9BACL</name>